<evidence type="ECO:0000256" key="1">
    <source>
        <dbReference type="SAM" id="MobiDB-lite"/>
    </source>
</evidence>
<dbReference type="AlphaFoldDB" id="A0A1S8A760"/>
<feature type="region of interest" description="Disordered" evidence="1">
    <location>
        <begin position="240"/>
        <end position="285"/>
    </location>
</feature>
<organism evidence="2">
    <name type="scientific">Rosellinia necatrix</name>
    <name type="common">White root-rot fungus</name>
    <dbReference type="NCBI Taxonomy" id="77044"/>
    <lineage>
        <taxon>Eukaryota</taxon>
        <taxon>Fungi</taxon>
        <taxon>Dikarya</taxon>
        <taxon>Ascomycota</taxon>
        <taxon>Pezizomycotina</taxon>
        <taxon>Sordariomycetes</taxon>
        <taxon>Xylariomycetidae</taxon>
        <taxon>Xylariales</taxon>
        <taxon>Xylariaceae</taxon>
        <taxon>Rosellinia</taxon>
    </lineage>
</organism>
<dbReference type="Proteomes" id="UP000054516">
    <property type="component" value="Unassembled WGS sequence"/>
</dbReference>
<dbReference type="OrthoDB" id="2161780at2759"/>
<name>A0A1S8A760_ROSNE</name>
<evidence type="ECO:0000313" key="3">
    <source>
        <dbReference type="Proteomes" id="UP000054516"/>
    </source>
</evidence>
<dbReference type="EMBL" id="DF977461">
    <property type="protein sequence ID" value="GAW25934.1"/>
    <property type="molecule type" value="Genomic_DNA"/>
</dbReference>
<gene>
    <name evidence="2" type="ORF">SAMD00023353_1600920</name>
</gene>
<evidence type="ECO:0000313" key="2">
    <source>
        <dbReference type="EMBL" id="GAW25934.1"/>
    </source>
</evidence>
<sequence length="377" mass="41726">MSPFPSDGNFTNELARILYDTVAKETEVVRKRNTLAPEFHKFLIQGTETIYLIHLPMFHVANYRQQLIVSVEFDQRSREKYVTMKKSYPSDPMILVTQHKTMLKDVVENNSGFKAQIMTKEAGIILYDVNVVIRKTVVSRPLNSKYRLRDYPTDSMPFYLYGSGSEANIDHVITRAPNTQLSASRCRLEWQEEQDAGVWDKDLVVLLEDVREAPMQPFPANAEIGGRNGAIVSHDHAAAAAKRSVGTKQDGRARNGYANGGDPARENGGDEPGNPQAAAAAAAAAGAETRGGGAKGSGFFFRPGARFQVGVWEDGDRSDASSKHASSELGAFVGYGVLTLGESVYVDSEAMNFDPFKKVEKVSEWRYEFDRIGKELE</sequence>
<reference evidence="2" key="1">
    <citation type="submission" date="2016-03" db="EMBL/GenBank/DDBJ databases">
        <title>Draft genome sequence of Rosellinia necatrix.</title>
        <authorList>
            <person name="Kanematsu S."/>
        </authorList>
    </citation>
    <scope>NUCLEOTIDE SEQUENCE [LARGE SCALE GENOMIC DNA]</scope>
    <source>
        <strain evidence="2">W97</strain>
    </source>
</reference>
<dbReference type="STRING" id="77044.A0A1S8A760"/>
<accession>A0A1S8A760</accession>
<keyword evidence="3" id="KW-1185">Reference proteome</keyword>
<proteinExistence type="predicted"/>
<protein>
    <submittedName>
        <fullName evidence="2">Putative pyridoxal-dependent decarboxylase domain protein</fullName>
    </submittedName>
</protein>